<dbReference type="AlphaFoldDB" id="A0A443N394"/>
<accession>A0A443N394</accession>
<dbReference type="STRING" id="337451.A0A443N394"/>
<dbReference type="GO" id="GO:0008270">
    <property type="term" value="F:zinc ion binding"/>
    <property type="evidence" value="ECO:0007669"/>
    <property type="project" value="InterPro"/>
</dbReference>
<dbReference type="GO" id="GO:0006281">
    <property type="term" value="P:DNA repair"/>
    <property type="evidence" value="ECO:0007669"/>
    <property type="project" value="TreeGrafter"/>
</dbReference>
<dbReference type="InterPro" id="IPR038718">
    <property type="entry name" value="SNF2-like_sf"/>
</dbReference>
<dbReference type="GO" id="GO:0016787">
    <property type="term" value="F:hydrolase activity"/>
    <property type="evidence" value="ECO:0007669"/>
    <property type="project" value="UniProtKB-KW"/>
</dbReference>
<organism evidence="5 6">
    <name type="scientific">Cinnamomum micranthum f. kanehirae</name>
    <dbReference type="NCBI Taxonomy" id="337451"/>
    <lineage>
        <taxon>Eukaryota</taxon>
        <taxon>Viridiplantae</taxon>
        <taxon>Streptophyta</taxon>
        <taxon>Embryophyta</taxon>
        <taxon>Tracheophyta</taxon>
        <taxon>Spermatophyta</taxon>
        <taxon>Magnoliopsida</taxon>
        <taxon>Magnoliidae</taxon>
        <taxon>Laurales</taxon>
        <taxon>Lauraceae</taxon>
        <taxon>Cinnamomum</taxon>
    </lineage>
</organism>
<evidence type="ECO:0000313" key="5">
    <source>
        <dbReference type="EMBL" id="RWR72985.1"/>
    </source>
</evidence>
<dbReference type="Gene3D" id="1.10.30.50">
    <property type="match status" value="1"/>
</dbReference>
<keyword evidence="6" id="KW-1185">Reference proteome</keyword>
<dbReference type="InterPro" id="IPR003615">
    <property type="entry name" value="HNH_nuc"/>
</dbReference>
<dbReference type="GO" id="GO:0004386">
    <property type="term" value="F:helicase activity"/>
    <property type="evidence" value="ECO:0007669"/>
    <property type="project" value="UniProtKB-KW"/>
</dbReference>
<dbReference type="CDD" id="cd18793">
    <property type="entry name" value="SF2_C_SNF"/>
    <property type="match status" value="1"/>
</dbReference>
<keyword evidence="1" id="KW-0378">Hydrolase</keyword>
<evidence type="ECO:0000256" key="1">
    <source>
        <dbReference type="ARBA" id="ARBA00022801"/>
    </source>
</evidence>
<dbReference type="InterPro" id="IPR002711">
    <property type="entry name" value="HNH"/>
</dbReference>
<dbReference type="Proteomes" id="UP000283530">
    <property type="component" value="Unassembled WGS sequence"/>
</dbReference>
<dbReference type="Pfam" id="PF00176">
    <property type="entry name" value="SNF2-rel_dom"/>
    <property type="match status" value="1"/>
</dbReference>
<dbReference type="Gene3D" id="3.40.50.10810">
    <property type="entry name" value="Tandem AAA-ATPase domain"/>
    <property type="match status" value="1"/>
</dbReference>
<keyword evidence="5" id="KW-0347">Helicase</keyword>
<proteinExistence type="predicted"/>
<dbReference type="GO" id="GO:0003676">
    <property type="term" value="F:nucleic acid binding"/>
    <property type="evidence" value="ECO:0007669"/>
    <property type="project" value="InterPro"/>
</dbReference>
<evidence type="ECO:0000259" key="3">
    <source>
        <dbReference type="PROSITE" id="PS51192"/>
    </source>
</evidence>
<feature type="region of interest" description="Disordered" evidence="2">
    <location>
        <begin position="1254"/>
        <end position="1273"/>
    </location>
</feature>
<feature type="compositionally biased region" description="Low complexity" evidence="2">
    <location>
        <begin position="694"/>
        <end position="707"/>
    </location>
</feature>
<dbReference type="OrthoDB" id="2801544at2759"/>
<dbReference type="InterPro" id="IPR001650">
    <property type="entry name" value="Helicase_C-like"/>
</dbReference>
<dbReference type="SMART" id="SM00490">
    <property type="entry name" value="HELICc"/>
    <property type="match status" value="1"/>
</dbReference>
<dbReference type="GO" id="GO:0043596">
    <property type="term" value="C:nuclear replication fork"/>
    <property type="evidence" value="ECO:0007669"/>
    <property type="project" value="TreeGrafter"/>
</dbReference>
<dbReference type="GO" id="GO:0004520">
    <property type="term" value="F:DNA endonuclease activity"/>
    <property type="evidence" value="ECO:0007669"/>
    <property type="project" value="TreeGrafter"/>
</dbReference>
<reference evidence="5 6" key="1">
    <citation type="journal article" date="2019" name="Nat. Plants">
        <title>Stout camphor tree genome fills gaps in understanding of flowering plant genome evolution.</title>
        <authorList>
            <person name="Chaw S.M."/>
            <person name="Liu Y.C."/>
            <person name="Wu Y.W."/>
            <person name="Wang H.Y."/>
            <person name="Lin C.I."/>
            <person name="Wu C.S."/>
            <person name="Ke H.M."/>
            <person name="Chang L.Y."/>
            <person name="Hsu C.Y."/>
            <person name="Yang H.T."/>
            <person name="Sudianto E."/>
            <person name="Hsu M.H."/>
            <person name="Wu K.P."/>
            <person name="Wang L.N."/>
            <person name="Leebens-Mack J.H."/>
            <person name="Tsai I.J."/>
        </authorList>
    </citation>
    <scope>NUCLEOTIDE SEQUENCE [LARGE SCALE GENOMIC DNA]</scope>
    <source>
        <strain evidence="6">cv. Chaw 1501</strain>
        <tissue evidence="5">Young leaves</tissue>
    </source>
</reference>
<dbReference type="PROSITE" id="PS51192">
    <property type="entry name" value="HELICASE_ATP_BIND_1"/>
    <property type="match status" value="1"/>
</dbReference>
<dbReference type="SUPFAM" id="SSF52540">
    <property type="entry name" value="P-loop containing nucleoside triphosphate hydrolases"/>
    <property type="match status" value="2"/>
</dbReference>
<feature type="domain" description="Helicase C-terminal" evidence="4">
    <location>
        <begin position="522"/>
        <end position="675"/>
    </location>
</feature>
<name>A0A443N394_9MAGN</name>
<dbReference type="InterPro" id="IPR000330">
    <property type="entry name" value="SNF2_N"/>
</dbReference>
<gene>
    <name evidence="5" type="ORF">CKAN_00123400</name>
</gene>
<evidence type="ECO:0000256" key="2">
    <source>
        <dbReference type="SAM" id="MobiDB-lite"/>
    </source>
</evidence>
<sequence>MEITEEQRKRSEANRLAALAKLNRAAEATKQDVWKLFKCQKVLPERDAAPPPPKMENPQAVRFRVGLEICAPDAFSITPQPVKDSPFPGQDECLQMIDAFLSSALPSSKSQSGCYKLKDYDAVLKCLKSFSGVLLQEIPWKTLAAVKKFSNSFIGNHWIPCMPNHLSDDEVDALLGKLPKILREALLPFQLDGVKFGLRRGGRCLIADEMGLGKTIQAIAIASCFMDENPILVVCPAILRFSWAEELERWLPFCLPTDIHLVFGHQNNLKYLTRSPKVVVISYTMLHRLRKSMLEQEWALMVVDECHNIRCTKKMIESEETQAVLDMAIKVKRIILLSGTPSLSRPFDIFHQINMLWSGLLGKDKYEFASNYCSVKFARGLQGKIFKDFSNGIRLEELNVLLKQTVMIRRLKENLLRQLPPKRRQVMRLMLKGPDIALATAACREGDMIFRKGRLKRKSVMNNCTYKNDVDGDEELSDFHETNDTNSFRGAARQLSSQELGIAKLSGFREWLLNHFIVPQSEGARNLDLCSSQKMIIFAHHLKVLDGVQEFACEKGIEFIRIDGSTLPKDRQAAVLAFQSSAEVRLAIIGITVGGVGLDLTAAQNVVFLELPKSASEMLQAEDRAHRRGQTNAVNIYFFCAKDTLDESHWQYLNRSLQRISSMMNGQDDAIQEIKVDRICDLDLTQGFGRFGNSERTTTEGSEVETSGPDVDNHTREDGLLDTVSDTLSEAMPTAALNASVDCIMDAAKRHNGKSKESDKILGEQIEADTVNLIQTDAIQLEVDKAYVPEIVDPAPTQTLENKGNEIVEVKIFCSDYAREVDNGNDKNDSENITNEASSFFNAKLAISQKASVNLSGQTHKLCTVMTEEFECGSAMLDHSDTSSSIHTDSLRFEVSHYTGRIHLYACIPGKDSRPRPLFENFRPEELDSLISSATDMDNEISTKLIKKNPAYHSVFLTFVNEWNDLRPIERNKLLGKPLQLPLSLELYYLKESVNHVYGGLLKGGSKRRVTPLSDISNPLPPNAVWKKILLRRGGSKKEKEYSQAWTITDEPLCKLCQTPCMGKLAKEPEFFEDLFCDLSCFQEYRIRTSQRSLRMALFQIEHGVCTQCRLDCHKLVECIKPLPATRRREIIEKQAPKVANKMNLLDKLVNEPIEGNAWHADHIVPVYKGGGECRLENMRTLCVACHYEVTATQREERRSMKIKAKEQLKALMEALKYDGGVEQIETKLEERACLATGESADELLIRIPGSAYSSGKNTIAEAKPNGDSPDQE</sequence>
<dbReference type="InterPro" id="IPR014001">
    <property type="entry name" value="Helicase_ATP-bd"/>
</dbReference>
<comment type="caution">
    <text evidence="5">The sequence shown here is derived from an EMBL/GenBank/DDBJ whole genome shotgun (WGS) entry which is preliminary data.</text>
</comment>
<keyword evidence="5" id="KW-0547">Nucleotide-binding</keyword>
<dbReference type="CDD" id="cd00085">
    <property type="entry name" value="HNHc"/>
    <property type="match status" value="1"/>
</dbReference>
<dbReference type="FunFam" id="3.40.50.10810:FF:000065">
    <property type="entry name" value="SNF2 DNA repair protein, putative"/>
    <property type="match status" value="1"/>
</dbReference>
<dbReference type="PANTHER" id="PTHR45766">
    <property type="entry name" value="DNA ANNEALING HELICASE AND ENDONUCLEASE ZRANB3 FAMILY MEMBER"/>
    <property type="match status" value="1"/>
</dbReference>
<dbReference type="CDD" id="cd18010">
    <property type="entry name" value="DEXHc_HARP_SMARCAL1"/>
    <property type="match status" value="1"/>
</dbReference>
<evidence type="ECO:0000313" key="6">
    <source>
        <dbReference type="Proteomes" id="UP000283530"/>
    </source>
</evidence>
<evidence type="ECO:0000259" key="4">
    <source>
        <dbReference type="PROSITE" id="PS51194"/>
    </source>
</evidence>
<feature type="region of interest" description="Disordered" evidence="2">
    <location>
        <begin position="691"/>
        <end position="717"/>
    </location>
</feature>
<dbReference type="PROSITE" id="PS51194">
    <property type="entry name" value="HELICASE_CTER"/>
    <property type="match status" value="1"/>
</dbReference>
<dbReference type="PANTHER" id="PTHR45766:SF5">
    <property type="entry name" value="SNF2 DOMAIN-CONTAINING PROTEIN _ HELICASE DOMAIN-CONTAINING PROTEIN _ HNH ENDONUCLEASE DOMAIN-CONTAINING PROTEIN"/>
    <property type="match status" value="1"/>
</dbReference>
<dbReference type="SMART" id="SM00487">
    <property type="entry name" value="DEXDc"/>
    <property type="match status" value="1"/>
</dbReference>
<dbReference type="GO" id="GO:0005524">
    <property type="term" value="F:ATP binding"/>
    <property type="evidence" value="ECO:0007669"/>
    <property type="project" value="InterPro"/>
</dbReference>
<dbReference type="InterPro" id="IPR049730">
    <property type="entry name" value="SNF2/RAD54-like_C"/>
</dbReference>
<keyword evidence="5" id="KW-0540">Nuclease</keyword>
<dbReference type="Pfam" id="PF00271">
    <property type="entry name" value="Helicase_C"/>
    <property type="match status" value="1"/>
</dbReference>
<dbReference type="InterPro" id="IPR027417">
    <property type="entry name" value="P-loop_NTPase"/>
</dbReference>
<dbReference type="EMBL" id="QPKB01000001">
    <property type="protein sequence ID" value="RWR72985.1"/>
    <property type="molecule type" value="Genomic_DNA"/>
</dbReference>
<dbReference type="SMART" id="SM00507">
    <property type="entry name" value="HNHc"/>
    <property type="match status" value="1"/>
</dbReference>
<dbReference type="GO" id="GO:0031297">
    <property type="term" value="P:replication fork processing"/>
    <property type="evidence" value="ECO:0007669"/>
    <property type="project" value="TreeGrafter"/>
</dbReference>
<dbReference type="Gene3D" id="3.40.50.300">
    <property type="entry name" value="P-loop containing nucleotide triphosphate hydrolases"/>
    <property type="match status" value="1"/>
</dbReference>
<dbReference type="Pfam" id="PF01844">
    <property type="entry name" value="HNH"/>
    <property type="match status" value="1"/>
</dbReference>
<protein>
    <submittedName>
        <fullName evidence="5">DNA annealing helicase and endonuclease ZRANB3</fullName>
    </submittedName>
</protein>
<keyword evidence="5" id="KW-0067">ATP-binding</keyword>
<keyword evidence="5" id="KW-0255">Endonuclease</keyword>
<feature type="domain" description="Helicase ATP-binding" evidence="3">
    <location>
        <begin position="195"/>
        <end position="359"/>
    </location>
</feature>